<dbReference type="STRING" id="1353952.A0A165DBU6"/>
<dbReference type="Gene3D" id="3.40.30.10">
    <property type="entry name" value="Glutaredoxin"/>
    <property type="match status" value="1"/>
</dbReference>
<reference evidence="4 5" key="1">
    <citation type="journal article" date="2016" name="Mol. Biol. Evol.">
        <title>Comparative Genomics of Early-Diverging Mushroom-Forming Fungi Provides Insights into the Origins of Lignocellulose Decay Capabilities.</title>
        <authorList>
            <person name="Nagy L.G."/>
            <person name="Riley R."/>
            <person name="Tritt A."/>
            <person name="Adam C."/>
            <person name="Daum C."/>
            <person name="Floudas D."/>
            <person name="Sun H."/>
            <person name="Yadav J.S."/>
            <person name="Pangilinan J."/>
            <person name="Larsson K.H."/>
            <person name="Matsuura K."/>
            <person name="Barry K."/>
            <person name="Labutti K."/>
            <person name="Kuo R."/>
            <person name="Ohm R.A."/>
            <person name="Bhattacharya S.S."/>
            <person name="Shirouzu T."/>
            <person name="Yoshinaga Y."/>
            <person name="Martin F.M."/>
            <person name="Grigoriev I.V."/>
            <person name="Hibbett D.S."/>
        </authorList>
    </citation>
    <scope>NUCLEOTIDE SEQUENCE [LARGE SCALE GENOMIC DNA]</scope>
    <source>
        <strain evidence="4 5">HHB12733</strain>
    </source>
</reference>
<evidence type="ECO:0000259" key="2">
    <source>
        <dbReference type="PROSITE" id="PS51352"/>
    </source>
</evidence>
<dbReference type="AlphaFoldDB" id="A0A165DBU6"/>
<dbReference type="GO" id="GO:0005737">
    <property type="term" value="C:cytoplasm"/>
    <property type="evidence" value="ECO:0007669"/>
    <property type="project" value="UniProtKB-ARBA"/>
</dbReference>
<dbReference type="InterPro" id="IPR008979">
    <property type="entry name" value="Galactose-bd-like_sf"/>
</dbReference>
<dbReference type="Gene3D" id="2.60.120.470">
    <property type="entry name" value="PITH domain"/>
    <property type="match status" value="1"/>
</dbReference>
<feature type="domain" description="Thioredoxin" evidence="2">
    <location>
        <begin position="1"/>
        <end position="108"/>
    </location>
</feature>
<dbReference type="Pfam" id="PF00085">
    <property type="entry name" value="Thioredoxin"/>
    <property type="match status" value="1"/>
</dbReference>
<gene>
    <name evidence="4" type="ORF">CALCODRAFT_502269</name>
</gene>
<evidence type="ECO:0000313" key="4">
    <source>
        <dbReference type="EMBL" id="KZT52476.1"/>
    </source>
</evidence>
<dbReference type="PRINTS" id="PR00421">
    <property type="entry name" value="THIOREDOXIN"/>
</dbReference>
<evidence type="ECO:0000259" key="3">
    <source>
        <dbReference type="PROSITE" id="PS51532"/>
    </source>
</evidence>
<dbReference type="FunCoup" id="A0A165DBU6">
    <property type="interactions" value="638"/>
</dbReference>
<evidence type="ECO:0000256" key="1">
    <source>
        <dbReference type="ARBA" id="ARBA00023157"/>
    </source>
</evidence>
<keyword evidence="1" id="KW-1015">Disulfide bond</keyword>
<dbReference type="EMBL" id="KV424065">
    <property type="protein sequence ID" value="KZT52476.1"/>
    <property type="molecule type" value="Genomic_DNA"/>
</dbReference>
<evidence type="ECO:0000313" key="5">
    <source>
        <dbReference type="Proteomes" id="UP000076842"/>
    </source>
</evidence>
<dbReference type="CDD" id="cd02947">
    <property type="entry name" value="TRX_family"/>
    <property type="match status" value="1"/>
</dbReference>
<organism evidence="4 5">
    <name type="scientific">Calocera cornea HHB12733</name>
    <dbReference type="NCBI Taxonomy" id="1353952"/>
    <lineage>
        <taxon>Eukaryota</taxon>
        <taxon>Fungi</taxon>
        <taxon>Dikarya</taxon>
        <taxon>Basidiomycota</taxon>
        <taxon>Agaricomycotina</taxon>
        <taxon>Dacrymycetes</taxon>
        <taxon>Dacrymycetales</taxon>
        <taxon>Dacrymycetaceae</taxon>
        <taxon>Calocera</taxon>
    </lineage>
</organism>
<name>A0A165DBU6_9BASI</name>
<dbReference type="SUPFAM" id="SSF49785">
    <property type="entry name" value="Galactose-binding domain-like"/>
    <property type="match status" value="1"/>
</dbReference>
<keyword evidence="5" id="KW-1185">Reference proteome</keyword>
<dbReference type="InterPro" id="IPR036249">
    <property type="entry name" value="Thioredoxin-like_sf"/>
</dbReference>
<dbReference type="InterPro" id="IPR013766">
    <property type="entry name" value="Thioredoxin_domain"/>
</dbReference>
<dbReference type="InterPro" id="IPR010400">
    <property type="entry name" value="PITH_dom"/>
</dbReference>
<dbReference type="Proteomes" id="UP000076842">
    <property type="component" value="Unassembled WGS sequence"/>
</dbReference>
<proteinExistence type="predicted"/>
<dbReference type="OrthoDB" id="10263751at2759"/>
<dbReference type="InterPro" id="IPR037047">
    <property type="entry name" value="PITH_dom_sf"/>
</dbReference>
<feature type="domain" description="PITH" evidence="3">
    <location>
        <begin position="122"/>
        <end position="297"/>
    </location>
</feature>
<sequence>MSLVKPINTPSELSTLLTASASRLVVIDFMATWCGPCHQIAPLFESLAKQYKHAAFARVDVDKSRDVAGIYSVTAMPTFVFVKGGQEVGRIRGASPGQLQQLVAQLVGPAPAATAEGSTSKGKEPELSDTVSLLEFLDPSQCNCLNEAEEHGMKGIVSNKGKNQGSAWLESDADEQLLLNVYFNQAVRVRALVIQTKEVKQGPKKIKLFLNKPALGFEDVEDAEEPEAAQIIELTEENLEGKPIILRTVRFTRVTSLHIFVSSNQSDEETTRIDAVDILGMPIETTDMSNFKKSEDD</sequence>
<dbReference type="Pfam" id="PF06201">
    <property type="entry name" value="PITH"/>
    <property type="match status" value="1"/>
</dbReference>
<dbReference type="PROSITE" id="PS51352">
    <property type="entry name" value="THIOREDOXIN_2"/>
    <property type="match status" value="1"/>
</dbReference>
<dbReference type="PANTHER" id="PTHR46115">
    <property type="entry name" value="THIOREDOXIN-LIKE PROTEIN 1"/>
    <property type="match status" value="1"/>
</dbReference>
<protein>
    <submittedName>
        <fullName evidence="4">Thioredoxin-like protein</fullName>
    </submittedName>
</protein>
<accession>A0A165DBU6</accession>
<dbReference type="SUPFAM" id="SSF52833">
    <property type="entry name" value="Thioredoxin-like"/>
    <property type="match status" value="1"/>
</dbReference>
<dbReference type="PROSITE" id="PS51532">
    <property type="entry name" value="PITH"/>
    <property type="match status" value="1"/>
</dbReference>
<dbReference type="InParanoid" id="A0A165DBU6"/>